<feature type="region of interest" description="Disordered" evidence="1">
    <location>
        <begin position="30"/>
        <end position="58"/>
    </location>
</feature>
<comment type="caution">
    <text evidence="2">The sequence shown here is derived from an EMBL/GenBank/DDBJ whole genome shotgun (WGS) entry which is preliminary data.</text>
</comment>
<feature type="region of interest" description="Disordered" evidence="1">
    <location>
        <begin position="126"/>
        <end position="156"/>
    </location>
</feature>
<reference evidence="2" key="1">
    <citation type="submission" date="2020-06" db="EMBL/GenBank/DDBJ databases">
        <authorList>
            <person name="Li T."/>
            <person name="Hu X."/>
            <person name="Zhang T."/>
            <person name="Song X."/>
            <person name="Zhang H."/>
            <person name="Dai N."/>
            <person name="Sheng W."/>
            <person name="Hou X."/>
            <person name="Wei L."/>
        </authorList>
    </citation>
    <scope>NUCLEOTIDE SEQUENCE</scope>
    <source>
        <strain evidence="2">KEN1</strain>
        <tissue evidence="2">Leaf</tissue>
    </source>
</reference>
<protein>
    <submittedName>
        <fullName evidence="2">Uncharacterized protein</fullName>
    </submittedName>
</protein>
<evidence type="ECO:0000256" key="1">
    <source>
        <dbReference type="SAM" id="MobiDB-lite"/>
    </source>
</evidence>
<dbReference type="EMBL" id="JACGWN010000009">
    <property type="protein sequence ID" value="KAL0434310.1"/>
    <property type="molecule type" value="Genomic_DNA"/>
</dbReference>
<organism evidence="2">
    <name type="scientific">Sesamum latifolium</name>
    <dbReference type="NCBI Taxonomy" id="2727402"/>
    <lineage>
        <taxon>Eukaryota</taxon>
        <taxon>Viridiplantae</taxon>
        <taxon>Streptophyta</taxon>
        <taxon>Embryophyta</taxon>
        <taxon>Tracheophyta</taxon>
        <taxon>Spermatophyta</taxon>
        <taxon>Magnoliopsida</taxon>
        <taxon>eudicotyledons</taxon>
        <taxon>Gunneridae</taxon>
        <taxon>Pentapetalae</taxon>
        <taxon>asterids</taxon>
        <taxon>lamiids</taxon>
        <taxon>Lamiales</taxon>
        <taxon>Pedaliaceae</taxon>
        <taxon>Sesamum</taxon>
    </lineage>
</organism>
<sequence>MHEDANFVSHGGRSNFNPYSNTYNPGWRSHPNFSWSNNQQQGPPGYHQPQQQAPQEKKSNLEDMLSNFITTANTRFQNQDASIRNLEVQIGQLVSIVSSRQEGQLPSDTEKNSREQVNAITLKSGETIGDEHPKEQVEEAHAEKEEEPQGEIRGSPPKLNLYAIPPYIPYPSRILKANLDKQFGKFLEIFRKIHINIPLIDALSQMPSYAKFLKEVISNRESGKEVKR</sequence>
<dbReference type="AlphaFoldDB" id="A0AAW2W2G1"/>
<evidence type="ECO:0000313" key="2">
    <source>
        <dbReference type="EMBL" id="KAL0434310.1"/>
    </source>
</evidence>
<proteinExistence type="predicted"/>
<feature type="compositionally biased region" description="Low complexity" evidence="1">
    <location>
        <begin position="39"/>
        <end position="54"/>
    </location>
</feature>
<reference evidence="2" key="2">
    <citation type="journal article" date="2024" name="Plant">
        <title>Genomic evolution and insights into agronomic trait innovations of Sesamum species.</title>
        <authorList>
            <person name="Miao H."/>
            <person name="Wang L."/>
            <person name="Qu L."/>
            <person name="Liu H."/>
            <person name="Sun Y."/>
            <person name="Le M."/>
            <person name="Wang Q."/>
            <person name="Wei S."/>
            <person name="Zheng Y."/>
            <person name="Lin W."/>
            <person name="Duan Y."/>
            <person name="Cao H."/>
            <person name="Xiong S."/>
            <person name="Wang X."/>
            <person name="Wei L."/>
            <person name="Li C."/>
            <person name="Ma Q."/>
            <person name="Ju M."/>
            <person name="Zhao R."/>
            <person name="Li G."/>
            <person name="Mu C."/>
            <person name="Tian Q."/>
            <person name="Mei H."/>
            <person name="Zhang T."/>
            <person name="Gao T."/>
            <person name="Zhang H."/>
        </authorList>
    </citation>
    <scope>NUCLEOTIDE SEQUENCE</scope>
    <source>
        <strain evidence="2">KEN1</strain>
    </source>
</reference>
<accession>A0AAW2W2G1</accession>
<gene>
    <name evidence="2" type="ORF">Slati_2765300</name>
</gene>
<name>A0AAW2W2G1_9LAMI</name>
<feature type="compositionally biased region" description="Basic and acidic residues" evidence="1">
    <location>
        <begin position="129"/>
        <end position="144"/>
    </location>
</feature>